<gene>
    <name evidence="22" type="ORF">B0I71DRAFT_126496</name>
    <name evidence="21" type="ORF">YALI1_E03535g</name>
</gene>
<dbReference type="SMR" id="A0A1H6Q4S6"/>
<dbReference type="Gene3D" id="3.30.470.30">
    <property type="entry name" value="DNA ligase/mRNA capping enzyme"/>
    <property type="match status" value="1"/>
</dbReference>
<dbReference type="GO" id="GO:0005524">
    <property type="term" value="F:ATP binding"/>
    <property type="evidence" value="ECO:0007669"/>
    <property type="project" value="InterPro"/>
</dbReference>
<keyword evidence="7 16" id="KW-0548">Nucleotidyltransferase</keyword>
<dbReference type="KEGG" id="yli:2912122"/>
<keyword evidence="9 16" id="KW-0506">mRNA capping</keyword>
<keyword evidence="10 16" id="KW-0342">GTP-binding</keyword>
<comment type="subcellular location">
    <subcellularLocation>
        <location evidence="1 16">Nucleus</location>
    </subcellularLocation>
</comment>
<organism evidence="21 23">
    <name type="scientific">Yarrowia lipolytica</name>
    <name type="common">Candida lipolytica</name>
    <dbReference type="NCBI Taxonomy" id="4952"/>
    <lineage>
        <taxon>Eukaryota</taxon>
        <taxon>Fungi</taxon>
        <taxon>Dikarya</taxon>
        <taxon>Ascomycota</taxon>
        <taxon>Saccharomycotina</taxon>
        <taxon>Dipodascomycetes</taxon>
        <taxon>Dipodascales</taxon>
        <taxon>Dipodascales incertae sedis</taxon>
        <taxon>Yarrowia</taxon>
    </lineage>
</organism>
<evidence type="ECO:0000256" key="10">
    <source>
        <dbReference type="ARBA" id="ARBA00023134"/>
    </source>
</evidence>
<evidence type="ECO:0000256" key="14">
    <source>
        <dbReference type="ARBA" id="ARBA00044624"/>
    </source>
</evidence>
<evidence type="ECO:0000256" key="11">
    <source>
        <dbReference type="ARBA" id="ARBA00023242"/>
    </source>
</evidence>
<evidence type="ECO:0000256" key="8">
    <source>
        <dbReference type="ARBA" id="ARBA00022741"/>
    </source>
</evidence>
<evidence type="ECO:0000313" key="24">
    <source>
        <dbReference type="Proteomes" id="UP000256601"/>
    </source>
</evidence>
<evidence type="ECO:0000256" key="12">
    <source>
        <dbReference type="ARBA" id="ARBA00029909"/>
    </source>
</evidence>
<dbReference type="AlphaFoldDB" id="A0A1H6Q4S6"/>
<dbReference type="PANTHER" id="PTHR10367">
    <property type="entry name" value="MRNA-CAPPING ENZYME"/>
    <property type="match status" value="1"/>
</dbReference>
<evidence type="ECO:0000256" key="9">
    <source>
        <dbReference type="ARBA" id="ARBA00023042"/>
    </source>
</evidence>
<dbReference type="eggNOG" id="KOG2386">
    <property type="taxonomic scope" value="Eukaryota"/>
</dbReference>
<evidence type="ECO:0000256" key="1">
    <source>
        <dbReference type="ARBA" id="ARBA00004123"/>
    </source>
</evidence>
<dbReference type="GeneID" id="2912122"/>
<dbReference type="Proteomes" id="UP000256601">
    <property type="component" value="Unassembled WGS sequence"/>
</dbReference>
<name>A0A1H6Q4S6_YARLL</name>
<evidence type="ECO:0000256" key="2">
    <source>
        <dbReference type="ARBA" id="ARBA00010237"/>
    </source>
</evidence>
<evidence type="ECO:0000256" key="5">
    <source>
        <dbReference type="ARBA" id="ARBA00022664"/>
    </source>
</evidence>
<evidence type="ECO:0000259" key="20">
    <source>
        <dbReference type="Pfam" id="PF03919"/>
    </source>
</evidence>
<reference evidence="21 23" key="1">
    <citation type="journal article" date="2016" name="PLoS ONE">
        <title>Sequence Assembly of Yarrowia lipolytica Strain W29/CLIB89 Shows Transposable Element Diversity.</title>
        <authorList>
            <person name="Magnan C."/>
            <person name="Yu J."/>
            <person name="Chang I."/>
            <person name="Jahn E."/>
            <person name="Kanomata Y."/>
            <person name="Wu J."/>
            <person name="Zeller M."/>
            <person name="Oakes M."/>
            <person name="Baldi P."/>
            <person name="Sandmeyer S."/>
        </authorList>
    </citation>
    <scope>NUCLEOTIDE SEQUENCE [LARGE SCALE GENOMIC DNA]</scope>
    <source>
        <strain evidence="21">CLIB89</strain>
        <strain evidence="23">CLIB89(W29)</strain>
    </source>
</reference>
<dbReference type="GO" id="GO:0004484">
    <property type="term" value="F:mRNA guanylyltransferase activity"/>
    <property type="evidence" value="ECO:0007669"/>
    <property type="project" value="UniProtKB-EC"/>
</dbReference>
<dbReference type="EMBL" id="CP017557">
    <property type="protein sequence ID" value="AOW04874.1"/>
    <property type="molecule type" value="Genomic_DNA"/>
</dbReference>
<evidence type="ECO:0000313" key="23">
    <source>
        <dbReference type="Proteomes" id="UP000182444"/>
    </source>
</evidence>
<evidence type="ECO:0000256" key="18">
    <source>
        <dbReference type="SAM" id="MobiDB-lite"/>
    </source>
</evidence>
<dbReference type="RefSeq" id="XP_503479.1">
    <property type="nucleotide sequence ID" value="XM_503479.1"/>
</dbReference>
<dbReference type="GO" id="GO:0099122">
    <property type="term" value="F:RNA polymerase II C-terminal domain binding"/>
    <property type="evidence" value="ECO:0007669"/>
    <property type="project" value="EnsemblFungi"/>
</dbReference>
<evidence type="ECO:0000313" key="22">
    <source>
        <dbReference type="EMBL" id="RDW29138.1"/>
    </source>
</evidence>
<dbReference type="GO" id="GO:0006370">
    <property type="term" value="P:7-methylguanosine mRNA capping"/>
    <property type="evidence" value="ECO:0007669"/>
    <property type="project" value="UniProtKB-KW"/>
</dbReference>
<evidence type="ECO:0000256" key="7">
    <source>
        <dbReference type="ARBA" id="ARBA00022695"/>
    </source>
</evidence>
<keyword evidence="8 16" id="KW-0547">Nucleotide-binding</keyword>
<feature type="domain" description="mRNA capping enzyme C-terminal" evidence="20">
    <location>
        <begin position="237"/>
        <end position="352"/>
    </location>
</feature>
<evidence type="ECO:0000256" key="4">
    <source>
        <dbReference type="ARBA" id="ARBA00019171"/>
    </source>
</evidence>
<dbReference type="Pfam" id="PF01331">
    <property type="entry name" value="mRNA_cap_enzyme"/>
    <property type="match status" value="1"/>
</dbReference>
<dbReference type="EMBL" id="KZ858947">
    <property type="protein sequence ID" value="RDW29138.1"/>
    <property type="molecule type" value="Genomic_DNA"/>
</dbReference>
<sequence length="391" mass="45531">MSGIVPEIPGEQAPPDAAHQLKVDVARLLQKPKLNFPGAQPVSFARKHIEEELFKRDYYVCEKSDGLRCLMYVTWENNPDTGPQQVTYLITRNNEFFFIPMVHFPSNDGKPLQDTIVDGELVLTKAEPRSLHFLMFDCLACNKILLTGRPLDKRLGYLNAAISHPLKEYLHKNPEVARDFPFSVRVKDMQFAYNVMNVFASFPHLPHITDGLIFTCRDHPYVSGTDERILKWKKQDENSVDFLMTMKFPIFEDTNGESWTDYDAKPEITLLVWTGRDGSRPYGELYLTDEEWDNLKALEEPLEERVVECIKDDKKRWRYLRFRDDKTNANYITTVEKVIDSIDDPVSEKNLLDAAPKIKELWKERNRRPRDEDRKRVGGDDHDHGAKRARQ</sequence>
<evidence type="ECO:0000256" key="13">
    <source>
        <dbReference type="ARBA" id="ARBA00030702"/>
    </source>
</evidence>
<keyword evidence="5 16" id="KW-0507">mRNA processing</keyword>
<keyword evidence="6 16" id="KW-0808">Transferase</keyword>
<dbReference type="SUPFAM" id="SSF50249">
    <property type="entry name" value="Nucleic acid-binding proteins"/>
    <property type="match status" value="1"/>
</dbReference>
<evidence type="ECO:0000259" key="19">
    <source>
        <dbReference type="Pfam" id="PF01331"/>
    </source>
</evidence>
<dbReference type="FunFam" id="3.30.470.30:FF:000011">
    <property type="entry name" value="mRNA-capping enzyme subunit alpha"/>
    <property type="match status" value="1"/>
</dbReference>
<dbReference type="CDD" id="cd07895">
    <property type="entry name" value="Adenylation_mRNA_capping"/>
    <property type="match status" value="1"/>
</dbReference>
<proteinExistence type="inferred from homology"/>
<feature type="region of interest" description="Disordered" evidence="18">
    <location>
        <begin position="363"/>
        <end position="391"/>
    </location>
</feature>
<dbReference type="PANTHER" id="PTHR10367:SF17">
    <property type="entry name" value="MRNA-CAPPING ENZYME"/>
    <property type="match status" value="1"/>
</dbReference>
<dbReference type="Pfam" id="PF03919">
    <property type="entry name" value="mRNA_cap_C"/>
    <property type="match status" value="1"/>
</dbReference>
<evidence type="ECO:0000256" key="17">
    <source>
        <dbReference type="PIRSR" id="PIRSR036959-1"/>
    </source>
</evidence>
<dbReference type="VEuPathDB" id="FungiDB:YALI0_E02904g"/>
<dbReference type="Proteomes" id="UP000182444">
    <property type="component" value="Chromosome 1E"/>
</dbReference>
<dbReference type="InterPro" id="IPR051029">
    <property type="entry name" value="mRNA_Capping_Enz/RNA_Phosphat"/>
</dbReference>
<dbReference type="GO" id="GO:0031533">
    <property type="term" value="C:mRNA capping enzyme complex"/>
    <property type="evidence" value="ECO:0007669"/>
    <property type="project" value="InterPro"/>
</dbReference>
<dbReference type="PIRSF" id="PIRSF036959">
    <property type="entry name" value="mRNA_cap_alpha"/>
    <property type="match status" value="1"/>
</dbReference>
<feature type="domain" description="mRNA capping enzyme adenylation" evidence="19">
    <location>
        <begin position="40"/>
        <end position="233"/>
    </location>
</feature>
<protein>
    <recommendedName>
        <fullName evidence="4 16">mRNA-capping enzyme subunit alpha</fullName>
        <ecNumber evidence="3 16">2.7.7.50</ecNumber>
    </recommendedName>
    <alternativeName>
        <fullName evidence="12 16">GTP--RNA guanylyltransferase</fullName>
    </alternativeName>
    <alternativeName>
        <fullName evidence="13 16">mRNA guanylyltransferase</fullName>
    </alternativeName>
</protein>
<dbReference type="Gene3D" id="2.40.50.140">
    <property type="entry name" value="Nucleic acid-binding proteins"/>
    <property type="match status" value="1"/>
</dbReference>
<comment type="subunit">
    <text evidence="15">Heterodimer. The mRNA-capping enzyme is composed of two separate chains alpha and beta, respectively a mRNA guanylyltransferase and an mRNA 5'-triphosphate monophosphatase.</text>
</comment>
<dbReference type="InterPro" id="IPR013846">
    <property type="entry name" value="mRNA_cap_enzyme_C"/>
</dbReference>
<comment type="similarity">
    <text evidence="2 16">Belongs to the eukaryotic GTase family.</text>
</comment>
<dbReference type="OrthoDB" id="200924at2759"/>
<evidence type="ECO:0000313" key="21">
    <source>
        <dbReference type="EMBL" id="AOW04874.1"/>
    </source>
</evidence>
<dbReference type="InterPro" id="IPR017075">
    <property type="entry name" value="mRNA_cap_enzyme_alpha"/>
</dbReference>
<dbReference type="VEuPathDB" id="FungiDB:YALI1_E03535g"/>
<evidence type="ECO:0000256" key="6">
    <source>
        <dbReference type="ARBA" id="ARBA00022679"/>
    </source>
</evidence>
<evidence type="ECO:0000256" key="3">
    <source>
        <dbReference type="ARBA" id="ARBA00012475"/>
    </source>
</evidence>
<accession>A0A1H6Q4S6</accession>
<keyword evidence="11 16" id="KW-0539">Nucleus</keyword>
<dbReference type="SUPFAM" id="SSF56091">
    <property type="entry name" value="DNA ligase/mRNA capping enzyme, catalytic domain"/>
    <property type="match status" value="1"/>
</dbReference>
<dbReference type="InterPro" id="IPR012340">
    <property type="entry name" value="NA-bd_OB-fold"/>
</dbReference>
<dbReference type="GO" id="GO:0005525">
    <property type="term" value="F:GTP binding"/>
    <property type="evidence" value="ECO:0007669"/>
    <property type="project" value="UniProtKB-KW"/>
</dbReference>
<evidence type="ECO:0000256" key="16">
    <source>
        <dbReference type="PIRNR" id="PIRNR036959"/>
    </source>
</evidence>
<reference evidence="22 24" key="2">
    <citation type="submission" date="2018-07" db="EMBL/GenBank/DDBJ databases">
        <title>Draft Genome Assemblies for Five Robust Yarrowia lipolytica Strains Exhibiting High Lipid Production and Pentose Sugar Utilization and Sugar Alcohol Secretion from Undetoxified Lignocellulosic Biomass Hydrolysates.</title>
        <authorList>
            <consortium name="DOE Joint Genome Institute"/>
            <person name="Walker C."/>
            <person name="Ryu S."/>
            <person name="Na H."/>
            <person name="Zane M."/>
            <person name="LaButti K."/>
            <person name="Lipzen A."/>
            <person name="Haridas S."/>
            <person name="Barry K."/>
            <person name="Grigoriev I.V."/>
            <person name="Quarterman J."/>
            <person name="Slininger P."/>
            <person name="Dien B."/>
            <person name="Trinh C.T."/>
        </authorList>
    </citation>
    <scope>NUCLEOTIDE SEQUENCE [LARGE SCALE GENOMIC DNA]</scope>
    <source>
        <strain evidence="22 24">YB392</strain>
    </source>
</reference>
<comment type="function">
    <text evidence="16">Second step of mRNA capping. Transfer of the GMP moiety of GTP to the 5'-end of RNA via an enzyme-GMP covalent reaction intermediate.</text>
</comment>
<comment type="catalytic activity">
    <reaction evidence="14">
        <text>a 5'-end diphospho-ribonucleoside in mRNA + GTP + H(+) = a 5'-end (5'-triphosphoguanosine)-ribonucleoside in mRNA + diphosphate</text>
        <dbReference type="Rhea" id="RHEA:67012"/>
        <dbReference type="Rhea" id="RHEA-COMP:17165"/>
        <dbReference type="Rhea" id="RHEA-COMP:17166"/>
        <dbReference type="ChEBI" id="CHEBI:15378"/>
        <dbReference type="ChEBI" id="CHEBI:33019"/>
        <dbReference type="ChEBI" id="CHEBI:37565"/>
        <dbReference type="ChEBI" id="CHEBI:167616"/>
        <dbReference type="ChEBI" id="CHEBI:167617"/>
        <dbReference type="EC" id="2.7.7.50"/>
    </reaction>
    <physiologicalReaction direction="left-to-right" evidence="14">
        <dbReference type="Rhea" id="RHEA:67013"/>
    </physiologicalReaction>
</comment>
<evidence type="ECO:0000256" key="15">
    <source>
        <dbReference type="ARBA" id="ARBA00047082"/>
    </source>
</evidence>
<dbReference type="EC" id="2.7.7.50" evidence="3 16"/>
<dbReference type="OMA" id="KDYYVCE"/>
<dbReference type="InterPro" id="IPR001339">
    <property type="entry name" value="mRNA_cap_enzyme_adenylation"/>
</dbReference>
<feature type="active site" description="N6-GMP-lysine intermediate" evidence="17">
    <location>
        <position position="63"/>
    </location>
</feature>